<proteinExistence type="predicted"/>
<comment type="caution">
    <text evidence="1">The sequence shown here is derived from an EMBL/GenBank/DDBJ whole genome shotgun (WGS) entry which is preliminary data.</text>
</comment>
<evidence type="ECO:0000313" key="1">
    <source>
        <dbReference type="EMBL" id="HJD43948.1"/>
    </source>
</evidence>
<gene>
    <name evidence="1" type="ORF">H9906_02830</name>
</gene>
<dbReference type="AlphaFoldDB" id="A0A9D2RF74"/>
<protein>
    <submittedName>
        <fullName evidence="1">Uncharacterized protein</fullName>
    </submittedName>
</protein>
<name>A0A9D2RF74_9BURK</name>
<dbReference type="Proteomes" id="UP000823889">
    <property type="component" value="Unassembled WGS sequence"/>
</dbReference>
<reference evidence="1" key="1">
    <citation type="journal article" date="2021" name="PeerJ">
        <title>Extensive microbial diversity within the chicken gut microbiome revealed by metagenomics and culture.</title>
        <authorList>
            <person name="Gilroy R."/>
            <person name="Ravi A."/>
            <person name="Getino M."/>
            <person name="Pursley I."/>
            <person name="Horton D.L."/>
            <person name="Alikhan N.F."/>
            <person name="Baker D."/>
            <person name="Gharbi K."/>
            <person name="Hall N."/>
            <person name="Watson M."/>
            <person name="Adriaenssens E.M."/>
            <person name="Foster-Nyarko E."/>
            <person name="Jarju S."/>
            <person name="Secka A."/>
            <person name="Antonio M."/>
            <person name="Oren A."/>
            <person name="Chaudhuri R.R."/>
            <person name="La Ragione R."/>
            <person name="Hildebrand F."/>
            <person name="Pallen M.J."/>
        </authorList>
    </citation>
    <scope>NUCLEOTIDE SEQUENCE</scope>
    <source>
        <strain evidence="1">9264</strain>
    </source>
</reference>
<sequence>MLEPSLVFIDAPEASPSLAAAPTDQERLLTSLLDELRDNINRNLNRLVYSLTQYGHAEGPLPNTQRFSNFAAVARDEQQRLVELTLTYNKRYDTPAEVLALLPELAARLTNLRATKLSHPLLKSLPAFHATELNLIVSQPLEPTAPVGRIEPSH</sequence>
<evidence type="ECO:0000313" key="2">
    <source>
        <dbReference type="Proteomes" id="UP000823889"/>
    </source>
</evidence>
<accession>A0A9D2RF74</accession>
<organism evidence="1 2">
    <name type="scientific">Candidatus Paenalcaligenes intestinipullorum</name>
    <dbReference type="NCBI Taxonomy" id="2838718"/>
    <lineage>
        <taxon>Bacteria</taxon>
        <taxon>Pseudomonadati</taxon>
        <taxon>Pseudomonadota</taxon>
        <taxon>Betaproteobacteria</taxon>
        <taxon>Burkholderiales</taxon>
        <taxon>Alcaligenaceae</taxon>
        <taxon>Paenalcaligenes</taxon>
    </lineage>
</organism>
<reference evidence="1" key="2">
    <citation type="submission" date="2021-04" db="EMBL/GenBank/DDBJ databases">
        <authorList>
            <person name="Gilroy R."/>
        </authorList>
    </citation>
    <scope>NUCLEOTIDE SEQUENCE</scope>
    <source>
        <strain evidence="1">9264</strain>
    </source>
</reference>
<dbReference type="EMBL" id="DWUQ01000054">
    <property type="protein sequence ID" value="HJD43948.1"/>
    <property type="molecule type" value="Genomic_DNA"/>
</dbReference>